<dbReference type="EMBL" id="JACHJQ010000002">
    <property type="protein sequence ID" value="MBB4905578.1"/>
    <property type="molecule type" value="Genomic_DNA"/>
</dbReference>
<keyword evidence="4" id="KW-1185">Reference proteome</keyword>
<organism evidence="3 4">
    <name type="scientific">Actinophytocola algeriensis</name>
    <dbReference type="NCBI Taxonomy" id="1768010"/>
    <lineage>
        <taxon>Bacteria</taxon>
        <taxon>Bacillati</taxon>
        <taxon>Actinomycetota</taxon>
        <taxon>Actinomycetes</taxon>
        <taxon>Pseudonocardiales</taxon>
        <taxon>Pseudonocardiaceae</taxon>
    </lineage>
</organism>
<accession>A0A7W7VCV7</accession>
<dbReference type="AlphaFoldDB" id="A0A7W7VCV7"/>
<sequence length="215" mass="22144">MTSGTPQPPDEATPATAAVTADSVDPGKSTGFGFVALVLGGFGGVLPFLPADLGDARAWLPLPFALAGLVVGIAGCSGPRRGNVWAIVGSVVCAIAVGLSTVMLIAAPRSGKDTAGPGHTEEILRDELDVRFGDRRIDPETGYLYVSVTLYNKGPYTASYGVTIEVSGADLCEDSVSASQLPPGASHQGEVGSCSKPSQGRELRVQVKEARKEPY</sequence>
<evidence type="ECO:0000313" key="4">
    <source>
        <dbReference type="Proteomes" id="UP000520767"/>
    </source>
</evidence>
<feature type="compositionally biased region" description="Basic and acidic residues" evidence="1">
    <location>
        <begin position="199"/>
        <end position="215"/>
    </location>
</feature>
<evidence type="ECO:0000313" key="3">
    <source>
        <dbReference type="EMBL" id="MBB4905578.1"/>
    </source>
</evidence>
<feature type="region of interest" description="Disordered" evidence="1">
    <location>
        <begin position="1"/>
        <end position="22"/>
    </location>
</feature>
<feature type="transmembrane region" description="Helical" evidence="2">
    <location>
        <begin position="58"/>
        <end position="78"/>
    </location>
</feature>
<feature type="region of interest" description="Disordered" evidence="1">
    <location>
        <begin position="177"/>
        <end position="215"/>
    </location>
</feature>
<keyword evidence="2" id="KW-1133">Transmembrane helix</keyword>
<dbReference type="RefSeq" id="WP_184809786.1">
    <property type="nucleotide sequence ID" value="NZ_JACHJQ010000002.1"/>
</dbReference>
<comment type="caution">
    <text evidence="3">The sequence shown here is derived from an EMBL/GenBank/DDBJ whole genome shotgun (WGS) entry which is preliminary data.</text>
</comment>
<evidence type="ECO:0008006" key="5">
    <source>
        <dbReference type="Google" id="ProtNLM"/>
    </source>
</evidence>
<proteinExistence type="predicted"/>
<feature type="transmembrane region" description="Helical" evidence="2">
    <location>
        <begin position="84"/>
        <end position="107"/>
    </location>
</feature>
<name>A0A7W7VCV7_9PSEU</name>
<reference evidence="3 4" key="1">
    <citation type="submission" date="2020-08" db="EMBL/GenBank/DDBJ databases">
        <title>Genomic Encyclopedia of Type Strains, Phase III (KMG-III): the genomes of soil and plant-associated and newly described type strains.</title>
        <authorList>
            <person name="Whitman W."/>
        </authorList>
    </citation>
    <scope>NUCLEOTIDE SEQUENCE [LARGE SCALE GENOMIC DNA]</scope>
    <source>
        <strain evidence="3 4">CECT 8960</strain>
    </source>
</reference>
<protein>
    <recommendedName>
        <fullName evidence="5">MmpS family membrane protein</fullName>
    </recommendedName>
</protein>
<dbReference type="Proteomes" id="UP000520767">
    <property type="component" value="Unassembled WGS sequence"/>
</dbReference>
<feature type="compositionally biased region" description="Pro residues" evidence="1">
    <location>
        <begin position="1"/>
        <end position="11"/>
    </location>
</feature>
<keyword evidence="2" id="KW-0472">Membrane</keyword>
<keyword evidence="2" id="KW-0812">Transmembrane</keyword>
<feature type="transmembrane region" description="Helical" evidence="2">
    <location>
        <begin position="32"/>
        <end position="51"/>
    </location>
</feature>
<gene>
    <name evidence="3" type="ORF">FHR82_001795</name>
</gene>
<evidence type="ECO:0000256" key="2">
    <source>
        <dbReference type="SAM" id="Phobius"/>
    </source>
</evidence>
<evidence type="ECO:0000256" key="1">
    <source>
        <dbReference type="SAM" id="MobiDB-lite"/>
    </source>
</evidence>